<proteinExistence type="predicted"/>
<name>A0A177DVK4_ALTAL</name>
<sequence>MSRLRSLVDLAHMCDVLISIRCITLVDALLVYSEVTGLSFKSIVLQCSIDNRRRAVWRTGFRTIDPDSDFGCVELSCKTLRLCPSVGHGNICPAGMVIYFLCKAQMNRVSQGFRLRLIPQSEKLKGNSRVGDCLLIFCLEICQCCLKSFGTGV</sequence>
<organism evidence="1 2">
    <name type="scientific">Alternaria alternata</name>
    <name type="common">Alternaria rot fungus</name>
    <name type="synonym">Torula alternata</name>
    <dbReference type="NCBI Taxonomy" id="5599"/>
    <lineage>
        <taxon>Eukaryota</taxon>
        <taxon>Fungi</taxon>
        <taxon>Dikarya</taxon>
        <taxon>Ascomycota</taxon>
        <taxon>Pezizomycotina</taxon>
        <taxon>Dothideomycetes</taxon>
        <taxon>Pleosporomycetidae</taxon>
        <taxon>Pleosporales</taxon>
        <taxon>Pleosporineae</taxon>
        <taxon>Pleosporaceae</taxon>
        <taxon>Alternaria</taxon>
        <taxon>Alternaria sect. Alternaria</taxon>
        <taxon>Alternaria alternata complex</taxon>
    </lineage>
</organism>
<dbReference type="EMBL" id="KV441472">
    <property type="protein sequence ID" value="OAG23667.1"/>
    <property type="molecule type" value="Genomic_DNA"/>
</dbReference>
<evidence type="ECO:0000313" key="1">
    <source>
        <dbReference type="EMBL" id="OAG23667.1"/>
    </source>
</evidence>
<reference evidence="1 2" key="1">
    <citation type="submission" date="2016-05" db="EMBL/GenBank/DDBJ databases">
        <title>Comparative analysis of secretome profiles of manganese(II)-oxidizing ascomycete fungi.</title>
        <authorList>
            <consortium name="DOE Joint Genome Institute"/>
            <person name="Zeiner C.A."/>
            <person name="Purvine S.O."/>
            <person name="Zink E.M."/>
            <person name="Wu S."/>
            <person name="Pasa-Tolic L."/>
            <person name="Chaput D.L."/>
            <person name="Haridas S."/>
            <person name="Grigoriev I.V."/>
            <person name="Santelli C.M."/>
            <person name="Hansel C.M."/>
        </authorList>
    </citation>
    <scope>NUCLEOTIDE SEQUENCE [LARGE SCALE GENOMIC DNA]</scope>
    <source>
        <strain evidence="1 2">SRC1lrK2f</strain>
    </source>
</reference>
<dbReference type="AlphaFoldDB" id="A0A177DVK4"/>
<dbReference type="GeneID" id="29118061"/>
<protein>
    <submittedName>
        <fullName evidence="1">Uncharacterized protein</fullName>
    </submittedName>
</protein>
<gene>
    <name evidence="1" type="ORF">CC77DRAFT_617566</name>
</gene>
<evidence type="ECO:0000313" key="2">
    <source>
        <dbReference type="Proteomes" id="UP000077248"/>
    </source>
</evidence>
<keyword evidence="2" id="KW-1185">Reference proteome</keyword>
<dbReference type="KEGG" id="aalt:CC77DRAFT_617566"/>
<accession>A0A177DVK4</accession>
<dbReference type="RefSeq" id="XP_018389088.1">
    <property type="nucleotide sequence ID" value="XM_018532467.1"/>
</dbReference>
<dbReference type="VEuPathDB" id="FungiDB:CC77DRAFT_617566"/>
<dbReference type="Proteomes" id="UP000077248">
    <property type="component" value="Unassembled WGS sequence"/>
</dbReference>